<dbReference type="Proteomes" id="UP000499080">
    <property type="component" value="Unassembled WGS sequence"/>
</dbReference>
<sequence length="155" mass="17215">MQAAKLSEMLESCSPTSFPQLSFPELAIPIPAKETTSRSSQQCDESFQNSSCLLMLASISSSRSFQQCDESFQNSSYLLMLAKMSSSQCDESFQNSSSLLMLANVARDSMQVTESQRRSSADEPWKYLKSPNPSNIPLDFQIIMEGLKQQGCNNI</sequence>
<name>A0A4Y2SG92_ARAVE</name>
<protein>
    <submittedName>
        <fullName evidence="1">Uncharacterized protein</fullName>
    </submittedName>
</protein>
<reference evidence="1 2" key="1">
    <citation type="journal article" date="2019" name="Sci. Rep.">
        <title>Orb-weaving spider Araneus ventricosus genome elucidates the spidroin gene catalogue.</title>
        <authorList>
            <person name="Kono N."/>
            <person name="Nakamura H."/>
            <person name="Ohtoshi R."/>
            <person name="Moran D.A.P."/>
            <person name="Shinohara A."/>
            <person name="Yoshida Y."/>
            <person name="Fujiwara M."/>
            <person name="Mori M."/>
            <person name="Tomita M."/>
            <person name="Arakawa K."/>
        </authorList>
    </citation>
    <scope>NUCLEOTIDE SEQUENCE [LARGE SCALE GENOMIC DNA]</scope>
</reference>
<proteinExistence type="predicted"/>
<organism evidence="1 2">
    <name type="scientific">Araneus ventricosus</name>
    <name type="common">Orbweaver spider</name>
    <name type="synonym">Epeira ventricosa</name>
    <dbReference type="NCBI Taxonomy" id="182803"/>
    <lineage>
        <taxon>Eukaryota</taxon>
        <taxon>Metazoa</taxon>
        <taxon>Ecdysozoa</taxon>
        <taxon>Arthropoda</taxon>
        <taxon>Chelicerata</taxon>
        <taxon>Arachnida</taxon>
        <taxon>Araneae</taxon>
        <taxon>Araneomorphae</taxon>
        <taxon>Entelegynae</taxon>
        <taxon>Araneoidea</taxon>
        <taxon>Araneidae</taxon>
        <taxon>Araneus</taxon>
    </lineage>
</organism>
<dbReference type="AlphaFoldDB" id="A0A4Y2SG92"/>
<dbReference type="EMBL" id="BGPR01021726">
    <property type="protein sequence ID" value="GBN87268.1"/>
    <property type="molecule type" value="Genomic_DNA"/>
</dbReference>
<accession>A0A4Y2SG92</accession>
<comment type="caution">
    <text evidence="1">The sequence shown here is derived from an EMBL/GenBank/DDBJ whole genome shotgun (WGS) entry which is preliminary data.</text>
</comment>
<evidence type="ECO:0000313" key="1">
    <source>
        <dbReference type="EMBL" id="GBN87268.1"/>
    </source>
</evidence>
<gene>
    <name evidence="1" type="ORF">AVEN_160648_1</name>
</gene>
<keyword evidence="2" id="KW-1185">Reference proteome</keyword>
<evidence type="ECO:0000313" key="2">
    <source>
        <dbReference type="Proteomes" id="UP000499080"/>
    </source>
</evidence>